<dbReference type="Pfam" id="PF00672">
    <property type="entry name" value="HAMP"/>
    <property type="match status" value="1"/>
</dbReference>
<dbReference type="InterPro" id="IPR033479">
    <property type="entry name" value="dCache_1"/>
</dbReference>
<dbReference type="PANTHER" id="PTHR45528:SF10">
    <property type="entry name" value="METHYL-ACCEPTING CHEMOTAXIS PROTEIN"/>
    <property type="match status" value="1"/>
</dbReference>
<dbReference type="GO" id="GO:0000155">
    <property type="term" value="F:phosphorelay sensor kinase activity"/>
    <property type="evidence" value="ECO:0007669"/>
    <property type="project" value="TreeGrafter"/>
</dbReference>
<name>A0AAW9Q4L0_9CYAN</name>
<feature type="transmembrane region" description="Helical" evidence="12">
    <location>
        <begin position="7"/>
        <end position="28"/>
    </location>
</feature>
<dbReference type="Gene3D" id="3.30.450.20">
    <property type="entry name" value="PAS domain"/>
    <property type="match status" value="1"/>
</dbReference>
<evidence type="ECO:0000259" key="13">
    <source>
        <dbReference type="PROSITE" id="PS50885"/>
    </source>
</evidence>
<feature type="compositionally biased region" description="Polar residues" evidence="11">
    <location>
        <begin position="455"/>
        <end position="469"/>
    </location>
</feature>
<dbReference type="EC" id="2.7.13.3" evidence="3"/>
<dbReference type="InterPro" id="IPR029151">
    <property type="entry name" value="Sensor-like_sf"/>
</dbReference>
<evidence type="ECO:0000256" key="12">
    <source>
        <dbReference type="SAM" id="Phobius"/>
    </source>
</evidence>
<evidence type="ECO:0000256" key="9">
    <source>
        <dbReference type="ARBA" id="ARBA00022989"/>
    </source>
</evidence>
<dbReference type="SUPFAM" id="SSF158472">
    <property type="entry name" value="HAMP domain-like"/>
    <property type="match status" value="1"/>
</dbReference>
<dbReference type="RefSeq" id="WP_330485525.1">
    <property type="nucleotide sequence ID" value="NZ_JAZBJZ010000111.1"/>
</dbReference>
<dbReference type="GO" id="GO:0005886">
    <property type="term" value="C:plasma membrane"/>
    <property type="evidence" value="ECO:0007669"/>
    <property type="project" value="UniProtKB-SubCell"/>
</dbReference>
<evidence type="ECO:0000256" key="1">
    <source>
        <dbReference type="ARBA" id="ARBA00000085"/>
    </source>
</evidence>
<feature type="region of interest" description="Disordered" evidence="11">
    <location>
        <begin position="424"/>
        <end position="469"/>
    </location>
</feature>
<comment type="caution">
    <text evidence="14">The sequence shown here is derived from an EMBL/GenBank/DDBJ whole genome shotgun (WGS) entry which is preliminary data.</text>
</comment>
<evidence type="ECO:0000256" key="7">
    <source>
        <dbReference type="ARBA" id="ARBA00022692"/>
    </source>
</evidence>
<gene>
    <name evidence="14" type="ORF">V2H45_20295</name>
</gene>
<dbReference type="SMART" id="SM00304">
    <property type="entry name" value="HAMP"/>
    <property type="match status" value="1"/>
</dbReference>
<evidence type="ECO:0000256" key="2">
    <source>
        <dbReference type="ARBA" id="ARBA00004651"/>
    </source>
</evidence>
<keyword evidence="9 12" id="KW-1133">Transmembrane helix</keyword>
<sequence>MASIRHIIPVVLIVQLTTAVGLTGWLSFANGEKAVNKLAQQLSQDASERIEQHINNYLEKSALINDSTAYVLNKNIVNPDDQLALQKHLWEKIEELKLESHIYYGNERGDFVGVDRYQGETFLRVRNEASAPNRLVFKLNQKGERATTLEPQNYDTVSRPWYVAAKQQGKPIWSPIFISADRSLLTISRATPVFSNTGTFRGAVGINVTLSQISEFLKQQKISKSGEAFIVELSGDVVASSTDEPPFITTKDGKQERVSSVKSSDMLIQSTAQSIIEKFKDFQQVGENQLFKFDLKGSRQLVNVTKLHSKDGLDWLIVVVIPESDFMEEIAASNRNTIVIIIATLVFSIAIGLLMARWLLNPMDRLNKAAKAIEDQEFTDEHLAGLVDRNDEIGQMARVFQRMGNVVFAREKGMKDQMSKLRQESDKAKKAAMAAKMGQTNDLQNLLTKARSVRDGTSTAGNRPNNSGR</sequence>
<dbReference type="SUPFAM" id="SSF103190">
    <property type="entry name" value="Sensory domain-like"/>
    <property type="match status" value="1"/>
</dbReference>
<accession>A0AAW9Q4L0</accession>
<keyword evidence="6" id="KW-0808">Transferase</keyword>
<keyword evidence="15" id="KW-1185">Reference proteome</keyword>
<dbReference type="InterPro" id="IPR050398">
    <property type="entry name" value="HssS/ArlS-like"/>
</dbReference>
<dbReference type="AlphaFoldDB" id="A0AAW9Q4L0"/>
<protein>
    <recommendedName>
        <fullName evidence="3">histidine kinase</fullName>
        <ecNumber evidence="3">2.7.13.3</ecNumber>
    </recommendedName>
</protein>
<dbReference type="Gene3D" id="6.10.340.10">
    <property type="match status" value="1"/>
</dbReference>
<evidence type="ECO:0000313" key="15">
    <source>
        <dbReference type="Proteomes" id="UP001333818"/>
    </source>
</evidence>
<evidence type="ECO:0000256" key="8">
    <source>
        <dbReference type="ARBA" id="ARBA00022777"/>
    </source>
</evidence>
<dbReference type="EMBL" id="JAZBJZ010000111">
    <property type="protein sequence ID" value="MEE3719089.1"/>
    <property type="molecule type" value="Genomic_DNA"/>
</dbReference>
<evidence type="ECO:0000256" key="4">
    <source>
        <dbReference type="ARBA" id="ARBA00022475"/>
    </source>
</evidence>
<evidence type="ECO:0000256" key="6">
    <source>
        <dbReference type="ARBA" id="ARBA00022679"/>
    </source>
</evidence>
<reference evidence="14" key="1">
    <citation type="submission" date="2024-01" db="EMBL/GenBank/DDBJ databases">
        <title>Bank of Algae and Cyanobacteria of the Azores (BACA) strain genomes.</title>
        <authorList>
            <person name="Luz R."/>
            <person name="Cordeiro R."/>
            <person name="Fonseca A."/>
            <person name="Goncalves V."/>
        </authorList>
    </citation>
    <scope>NUCLEOTIDE SEQUENCE</scope>
    <source>
        <strain evidence="14">BACA0141</strain>
    </source>
</reference>
<evidence type="ECO:0000256" key="11">
    <source>
        <dbReference type="SAM" id="MobiDB-lite"/>
    </source>
</evidence>
<dbReference type="Proteomes" id="UP001333818">
    <property type="component" value="Unassembled WGS sequence"/>
</dbReference>
<feature type="compositionally biased region" description="Polar residues" evidence="11">
    <location>
        <begin position="438"/>
        <end position="447"/>
    </location>
</feature>
<feature type="transmembrane region" description="Helical" evidence="12">
    <location>
        <begin position="338"/>
        <end position="360"/>
    </location>
</feature>
<comment type="subcellular location">
    <subcellularLocation>
        <location evidence="2">Cell membrane</location>
        <topology evidence="2">Multi-pass membrane protein</topology>
    </subcellularLocation>
</comment>
<dbReference type="Pfam" id="PF02743">
    <property type="entry name" value="dCache_1"/>
    <property type="match status" value="1"/>
</dbReference>
<evidence type="ECO:0000256" key="3">
    <source>
        <dbReference type="ARBA" id="ARBA00012438"/>
    </source>
</evidence>
<evidence type="ECO:0000313" key="14">
    <source>
        <dbReference type="EMBL" id="MEE3719089.1"/>
    </source>
</evidence>
<keyword evidence="8" id="KW-0418">Kinase</keyword>
<keyword evidence="7 12" id="KW-0812">Transmembrane</keyword>
<dbReference type="PROSITE" id="PS50885">
    <property type="entry name" value="HAMP"/>
    <property type="match status" value="1"/>
</dbReference>
<feature type="domain" description="HAMP" evidence="13">
    <location>
        <begin position="357"/>
        <end position="412"/>
    </location>
</feature>
<evidence type="ECO:0000256" key="10">
    <source>
        <dbReference type="ARBA" id="ARBA00023136"/>
    </source>
</evidence>
<keyword evidence="10 12" id="KW-0472">Membrane</keyword>
<organism evidence="14 15">
    <name type="scientific">Tumidithrix elongata BACA0141</name>
    <dbReference type="NCBI Taxonomy" id="2716417"/>
    <lineage>
        <taxon>Bacteria</taxon>
        <taxon>Bacillati</taxon>
        <taxon>Cyanobacteriota</taxon>
        <taxon>Cyanophyceae</taxon>
        <taxon>Pseudanabaenales</taxon>
        <taxon>Pseudanabaenaceae</taxon>
        <taxon>Tumidithrix</taxon>
        <taxon>Tumidithrix elongata</taxon>
    </lineage>
</organism>
<evidence type="ECO:0000256" key="5">
    <source>
        <dbReference type="ARBA" id="ARBA00022553"/>
    </source>
</evidence>
<proteinExistence type="predicted"/>
<dbReference type="InterPro" id="IPR003660">
    <property type="entry name" value="HAMP_dom"/>
</dbReference>
<keyword evidence="4" id="KW-1003">Cell membrane</keyword>
<dbReference type="PANTHER" id="PTHR45528">
    <property type="entry name" value="SENSOR HISTIDINE KINASE CPXA"/>
    <property type="match status" value="1"/>
</dbReference>
<dbReference type="CDD" id="cd12913">
    <property type="entry name" value="PDC1_MCP_like"/>
    <property type="match status" value="1"/>
</dbReference>
<dbReference type="CDD" id="cd06225">
    <property type="entry name" value="HAMP"/>
    <property type="match status" value="1"/>
</dbReference>
<keyword evidence="5" id="KW-0597">Phosphoprotein</keyword>
<comment type="catalytic activity">
    <reaction evidence="1">
        <text>ATP + protein L-histidine = ADP + protein N-phospho-L-histidine.</text>
        <dbReference type="EC" id="2.7.13.3"/>
    </reaction>
</comment>